<evidence type="ECO:0000256" key="1">
    <source>
        <dbReference type="ARBA" id="ARBA00001913"/>
    </source>
</evidence>
<dbReference type="EMBL" id="HBUE01030336">
    <property type="protein sequence ID" value="CAG6456166.1"/>
    <property type="molecule type" value="Transcribed_RNA"/>
</dbReference>
<dbReference type="InterPro" id="IPR000917">
    <property type="entry name" value="Sulfatase_N"/>
</dbReference>
<accession>A0A8D8AFG2</accession>
<dbReference type="GO" id="GO:0046872">
    <property type="term" value="F:metal ion binding"/>
    <property type="evidence" value="ECO:0007669"/>
    <property type="project" value="UniProtKB-KW"/>
</dbReference>
<reference evidence="9" key="1">
    <citation type="submission" date="2021-05" db="EMBL/GenBank/DDBJ databases">
        <authorList>
            <person name="Alioto T."/>
            <person name="Alioto T."/>
            <person name="Gomez Garrido J."/>
        </authorList>
    </citation>
    <scope>NUCLEOTIDE SEQUENCE</scope>
</reference>
<comment type="cofactor">
    <cofactor evidence="1">
        <name>Ca(2+)</name>
        <dbReference type="ChEBI" id="CHEBI:29108"/>
    </cofactor>
</comment>
<evidence type="ECO:0000259" key="8">
    <source>
        <dbReference type="Pfam" id="PF00884"/>
    </source>
</evidence>
<protein>
    <submittedName>
        <fullName evidence="9">Arylsulfatase B</fullName>
    </submittedName>
</protein>
<dbReference type="Pfam" id="PF00884">
    <property type="entry name" value="Sulfatase"/>
    <property type="match status" value="1"/>
</dbReference>
<feature type="signal peptide" evidence="7">
    <location>
        <begin position="1"/>
        <end position="20"/>
    </location>
</feature>
<organism evidence="9">
    <name type="scientific">Culex pipiens</name>
    <name type="common">House mosquito</name>
    <dbReference type="NCBI Taxonomy" id="7175"/>
    <lineage>
        <taxon>Eukaryota</taxon>
        <taxon>Metazoa</taxon>
        <taxon>Ecdysozoa</taxon>
        <taxon>Arthropoda</taxon>
        <taxon>Hexapoda</taxon>
        <taxon>Insecta</taxon>
        <taxon>Pterygota</taxon>
        <taxon>Neoptera</taxon>
        <taxon>Endopterygota</taxon>
        <taxon>Diptera</taxon>
        <taxon>Nematocera</taxon>
        <taxon>Culicoidea</taxon>
        <taxon>Culicidae</taxon>
        <taxon>Culicinae</taxon>
        <taxon>Culicini</taxon>
        <taxon>Culex</taxon>
        <taxon>Culex</taxon>
    </lineage>
</organism>
<evidence type="ECO:0000256" key="5">
    <source>
        <dbReference type="ARBA" id="ARBA00022837"/>
    </source>
</evidence>
<comment type="similarity">
    <text evidence="2">Belongs to the sulfatase family.</text>
</comment>
<keyword evidence="5" id="KW-0106">Calcium</keyword>
<dbReference type="PANTHER" id="PTHR10342:SF273">
    <property type="entry name" value="RE14504P"/>
    <property type="match status" value="1"/>
</dbReference>
<evidence type="ECO:0000256" key="7">
    <source>
        <dbReference type="SAM" id="SignalP"/>
    </source>
</evidence>
<dbReference type="InterPro" id="IPR047115">
    <property type="entry name" value="ARSB"/>
</dbReference>
<dbReference type="AlphaFoldDB" id="A0A8D8AFG2"/>
<dbReference type="InterPro" id="IPR024607">
    <property type="entry name" value="Sulfatase_CS"/>
</dbReference>
<evidence type="ECO:0000256" key="4">
    <source>
        <dbReference type="ARBA" id="ARBA00022801"/>
    </source>
</evidence>
<dbReference type="Gene3D" id="3.40.720.10">
    <property type="entry name" value="Alkaline Phosphatase, subunit A"/>
    <property type="match status" value="1"/>
</dbReference>
<proteinExistence type="inferred from homology"/>
<name>A0A8D8AFG2_CULPI</name>
<evidence type="ECO:0000256" key="3">
    <source>
        <dbReference type="ARBA" id="ARBA00022723"/>
    </source>
</evidence>
<dbReference type="SUPFAM" id="SSF53649">
    <property type="entry name" value="Alkaline phosphatase-like"/>
    <property type="match status" value="1"/>
</dbReference>
<keyword evidence="3" id="KW-0479">Metal-binding</keyword>
<evidence type="ECO:0000256" key="6">
    <source>
        <dbReference type="ARBA" id="ARBA00023180"/>
    </source>
</evidence>
<evidence type="ECO:0000313" key="9">
    <source>
        <dbReference type="EMBL" id="CAG6456166.1"/>
    </source>
</evidence>
<dbReference type="PANTHER" id="PTHR10342">
    <property type="entry name" value="ARYLSULFATASE"/>
    <property type="match status" value="1"/>
</dbReference>
<sequence length="552" mass="61474">MTLVVISVLILVLTIVLVTSSNPPPNIVFILADDLGWNDVGFHGSAQIPTPNLDALAYSGIILNRYYVTPICTPSRAALMTGRYPIHTGMQHAVLYGMEPRGLPLEEKLLPEYLRELGYKNHIAGKWHLGHYTRRYTPLERGFDSHVGFWTGHHHMFDHSAVETETWGLDMRRGYDVAYDLHGKYTTHVIRDEAVARIGNHSVGDPLFLYVAHAAVHSANPYDFLPAPDVTVAGLEHVEPYPRRKFAAMLSELDESVGAIVEALKVKGMLENTIIVFSSDNGGPAEGFNSNAASNWPLRGVKNTLWEGGVRAAGFIWSPLIAESRRVSQQMIHISDWLPTLLDAAGYNVETLPKTLDGINVWKSLLNGNSSERREILHNIDDIWGSAALTVNNWKVLKGTNYKGQWDNWYGPSGDRDPEAYNITAVQQCPSGKALSEMNLLPPEATIQELRINATVHCSKEVKATCNPLEQPCLYDVLQDPCELDNLAERFPAILDSMLKKLDAYNATAVPPGNLALDTRGDPRFWGYTWHNFGDDLEHCDRGEEECNTQSL</sequence>
<keyword evidence="4" id="KW-0378">Hydrolase</keyword>
<feature type="domain" description="Sulfatase N-terminal" evidence="8">
    <location>
        <begin position="25"/>
        <end position="347"/>
    </location>
</feature>
<keyword evidence="7" id="KW-0732">Signal</keyword>
<dbReference type="PROSITE" id="PS00523">
    <property type="entry name" value="SULFATASE_1"/>
    <property type="match status" value="1"/>
</dbReference>
<keyword evidence="6" id="KW-0325">Glycoprotein</keyword>
<dbReference type="InterPro" id="IPR017850">
    <property type="entry name" value="Alkaline_phosphatase_core_sf"/>
</dbReference>
<feature type="chain" id="PRO_5034300823" evidence="7">
    <location>
        <begin position="21"/>
        <end position="552"/>
    </location>
</feature>
<dbReference type="GO" id="GO:0008484">
    <property type="term" value="F:sulfuric ester hydrolase activity"/>
    <property type="evidence" value="ECO:0007669"/>
    <property type="project" value="InterPro"/>
</dbReference>
<evidence type="ECO:0000256" key="2">
    <source>
        <dbReference type="ARBA" id="ARBA00008779"/>
    </source>
</evidence>
<dbReference type="Gene3D" id="3.30.1120.10">
    <property type="match status" value="1"/>
</dbReference>
<dbReference type="CDD" id="cd16029">
    <property type="entry name" value="4-S"/>
    <property type="match status" value="1"/>
</dbReference>